<reference evidence="2 3" key="1">
    <citation type="submission" date="2022-07" db="EMBL/GenBank/DDBJ databases">
        <authorList>
            <person name="Li W.-J."/>
            <person name="Deng Q.-Q."/>
        </authorList>
    </citation>
    <scope>NUCLEOTIDE SEQUENCE [LARGE SCALE GENOMIC DNA]</scope>
    <source>
        <strain evidence="2 3">SYSU M60028</strain>
    </source>
</reference>
<keyword evidence="3" id="KW-1185">Reference proteome</keyword>
<evidence type="ECO:0000313" key="3">
    <source>
        <dbReference type="Proteomes" id="UP001205890"/>
    </source>
</evidence>
<dbReference type="Proteomes" id="UP001205890">
    <property type="component" value="Unassembled WGS sequence"/>
</dbReference>
<feature type="domain" description="AMP-dependent synthetase/ligase" evidence="1">
    <location>
        <begin position="120"/>
        <end position="326"/>
    </location>
</feature>
<organism evidence="2 3">
    <name type="scientific">Alsobacter ponti</name>
    <dbReference type="NCBI Taxonomy" id="2962936"/>
    <lineage>
        <taxon>Bacteria</taxon>
        <taxon>Pseudomonadati</taxon>
        <taxon>Pseudomonadota</taxon>
        <taxon>Alphaproteobacteria</taxon>
        <taxon>Hyphomicrobiales</taxon>
        <taxon>Alsobacteraceae</taxon>
        <taxon>Alsobacter</taxon>
    </lineage>
</organism>
<dbReference type="InterPro" id="IPR053158">
    <property type="entry name" value="CapK_Type1_Caps_Biosynth"/>
</dbReference>
<dbReference type="EMBL" id="JANCLU010000006">
    <property type="protein sequence ID" value="MCP8938429.1"/>
    <property type="molecule type" value="Genomic_DNA"/>
</dbReference>
<protein>
    <submittedName>
        <fullName evidence="2">AMP-binding protein</fullName>
    </submittedName>
</protein>
<dbReference type="PANTHER" id="PTHR36932">
    <property type="entry name" value="CAPSULAR POLYSACCHARIDE BIOSYNTHESIS PROTEIN"/>
    <property type="match status" value="1"/>
</dbReference>
<sequence>MVSKATFSFYHALPYPLRCAIAGARGLWLSRWRYGPGADAQAEEFLTHDRWSDEQWRSWREEAVARVLHRARKSVPWYREHWDARRRNGDMSSPELLENWPILEKDEVRRNPMAFLADDCDPKSMYQVRTSGTTGKPIEFYQSQATVQRQYALTEARMKRWYGVSRHDRWAHLGGQLVAPVSQKDPPFWVRSFGLHKVYMSSVHLSVATAPAYHREIMRFRPAYLLGFSSALHTLAEGMLAANLPSPDLKVVISDSEPLLDYQREAIERAFTCPVVETYGQSEAVMMASQCLHGRMHLWPETGYLEVLADGRPVPAGEVGDFIVTGLNNPDMPFIRYRVGDRGAVAPASGPCACGRNLPHLSTIVGRIDDIVVTADGRQISRLDPAFRIDAPLIEAQVIQESFDLMRVRCVVGAGWLPEHEDALAERIRDRMGPVRVEFEKVDRIPRGPNNKFKFLTSKLTPEERARAIRCEPAAPVETARNGEFA</sequence>
<gene>
    <name evidence="2" type="ORF">NK718_07865</name>
</gene>
<comment type="caution">
    <text evidence="2">The sequence shown here is derived from an EMBL/GenBank/DDBJ whole genome shotgun (WGS) entry which is preliminary data.</text>
</comment>
<dbReference type="Gene3D" id="3.40.50.12780">
    <property type="entry name" value="N-terminal domain of ligase-like"/>
    <property type="match status" value="1"/>
</dbReference>
<accession>A0ABT1LAA6</accession>
<name>A0ABT1LAA6_9HYPH</name>
<evidence type="ECO:0000313" key="2">
    <source>
        <dbReference type="EMBL" id="MCP8938429.1"/>
    </source>
</evidence>
<dbReference type="SUPFAM" id="SSF56801">
    <property type="entry name" value="Acetyl-CoA synthetase-like"/>
    <property type="match status" value="1"/>
</dbReference>
<dbReference type="PANTHER" id="PTHR36932:SF1">
    <property type="entry name" value="CAPSULAR POLYSACCHARIDE BIOSYNTHESIS PROTEIN"/>
    <property type="match status" value="1"/>
</dbReference>
<dbReference type="Pfam" id="PF00501">
    <property type="entry name" value="AMP-binding"/>
    <property type="match status" value="1"/>
</dbReference>
<dbReference type="InterPro" id="IPR042099">
    <property type="entry name" value="ANL_N_sf"/>
</dbReference>
<dbReference type="InterPro" id="IPR000873">
    <property type="entry name" value="AMP-dep_synth/lig_dom"/>
</dbReference>
<proteinExistence type="predicted"/>
<dbReference type="RefSeq" id="WP_254740355.1">
    <property type="nucleotide sequence ID" value="NZ_JANCLU010000006.1"/>
</dbReference>
<evidence type="ECO:0000259" key="1">
    <source>
        <dbReference type="Pfam" id="PF00501"/>
    </source>
</evidence>